<reference evidence="2" key="2">
    <citation type="submission" date="2021-04" db="EMBL/GenBank/DDBJ databases">
        <authorList>
            <person name="Gilroy R."/>
        </authorList>
    </citation>
    <scope>NUCLEOTIDE SEQUENCE</scope>
    <source>
        <strain evidence="2">ChiW4-1371</strain>
    </source>
</reference>
<evidence type="ECO:0000313" key="3">
    <source>
        <dbReference type="Proteomes" id="UP000824176"/>
    </source>
</evidence>
<gene>
    <name evidence="2" type="ORF">H9804_02500</name>
</gene>
<evidence type="ECO:0000256" key="1">
    <source>
        <dbReference type="SAM" id="SignalP"/>
    </source>
</evidence>
<feature type="signal peptide" evidence="1">
    <location>
        <begin position="1"/>
        <end position="19"/>
    </location>
</feature>
<dbReference type="Proteomes" id="UP000824176">
    <property type="component" value="Unassembled WGS sequence"/>
</dbReference>
<evidence type="ECO:0000313" key="2">
    <source>
        <dbReference type="EMBL" id="HIZ88790.1"/>
    </source>
</evidence>
<feature type="chain" id="PRO_5038513721" evidence="1">
    <location>
        <begin position="20"/>
        <end position="145"/>
    </location>
</feature>
<reference evidence="2" key="1">
    <citation type="journal article" date="2021" name="PeerJ">
        <title>Extensive microbial diversity within the chicken gut microbiome revealed by metagenomics and culture.</title>
        <authorList>
            <person name="Gilroy R."/>
            <person name="Ravi A."/>
            <person name="Getino M."/>
            <person name="Pursley I."/>
            <person name="Horton D.L."/>
            <person name="Alikhan N.F."/>
            <person name="Baker D."/>
            <person name="Gharbi K."/>
            <person name="Hall N."/>
            <person name="Watson M."/>
            <person name="Adriaenssens E.M."/>
            <person name="Foster-Nyarko E."/>
            <person name="Jarju S."/>
            <person name="Secka A."/>
            <person name="Antonio M."/>
            <person name="Oren A."/>
            <person name="Chaudhuri R.R."/>
            <person name="La Ragione R."/>
            <person name="Hildebrand F."/>
            <person name="Pallen M.J."/>
        </authorList>
    </citation>
    <scope>NUCLEOTIDE SEQUENCE</scope>
    <source>
        <strain evidence="2">ChiW4-1371</strain>
    </source>
</reference>
<dbReference type="AlphaFoldDB" id="A0A9D2KAJ1"/>
<protein>
    <submittedName>
        <fullName evidence="2">Uncharacterized protein</fullName>
    </submittedName>
</protein>
<organism evidence="2 3">
    <name type="scientific">Candidatus Mucispirillum faecigallinarum</name>
    <dbReference type="NCBI Taxonomy" id="2838699"/>
    <lineage>
        <taxon>Bacteria</taxon>
        <taxon>Pseudomonadati</taxon>
        <taxon>Deferribacterota</taxon>
        <taxon>Deferribacteres</taxon>
        <taxon>Deferribacterales</taxon>
        <taxon>Mucispirillaceae</taxon>
        <taxon>Mucispirillum</taxon>
    </lineage>
</organism>
<accession>A0A9D2KAJ1</accession>
<keyword evidence="1" id="KW-0732">Signal</keyword>
<comment type="caution">
    <text evidence="2">The sequence shown here is derived from an EMBL/GenBank/DDBJ whole genome shotgun (WGS) entry which is preliminary data.</text>
</comment>
<dbReference type="EMBL" id="DXAQ01000036">
    <property type="protein sequence ID" value="HIZ88790.1"/>
    <property type="molecule type" value="Genomic_DNA"/>
</dbReference>
<name>A0A9D2KAJ1_9BACT</name>
<proteinExistence type="predicted"/>
<sequence length="145" mass="16865">MKKILTVLLLIFTASFAFANDLADYSEEQYYNLMELKNKIKDWKPVDYEVKDSKDYETHYEGVNYYKSVYNVKTIAEAYNIEAFVHQNEHMPKIKPFPTKSMSDGDDYYFYFGDDGVFINAGAMDILFTINEDGFVESITCFPGI</sequence>